<organism evidence="2 3">
    <name type="scientific">Neolentinus lepideus HHB14362 ss-1</name>
    <dbReference type="NCBI Taxonomy" id="1314782"/>
    <lineage>
        <taxon>Eukaryota</taxon>
        <taxon>Fungi</taxon>
        <taxon>Dikarya</taxon>
        <taxon>Basidiomycota</taxon>
        <taxon>Agaricomycotina</taxon>
        <taxon>Agaricomycetes</taxon>
        <taxon>Gloeophyllales</taxon>
        <taxon>Gloeophyllaceae</taxon>
        <taxon>Neolentinus</taxon>
    </lineage>
</organism>
<dbReference type="STRING" id="1314782.A0A165U683"/>
<evidence type="ECO:0000256" key="1">
    <source>
        <dbReference type="SAM" id="Phobius"/>
    </source>
</evidence>
<dbReference type="AlphaFoldDB" id="A0A165U683"/>
<gene>
    <name evidence="2" type="ORF">NEOLEDRAFT_1130788</name>
</gene>
<reference evidence="2 3" key="1">
    <citation type="journal article" date="2016" name="Mol. Biol. Evol.">
        <title>Comparative Genomics of Early-Diverging Mushroom-Forming Fungi Provides Insights into the Origins of Lignocellulose Decay Capabilities.</title>
        <authorList>
            <person name="Nagy L.G."/>
            <person name="Riley R."/>
            <person name="Tritt A."/>
            <person name="Adam C."/>
            <person name="Daum C."/>
            <person name="Floudas D."/>
            <person name="Sun H."/>
            <person name="Yadav J.S."/>
            <person name="Pangilinan J."/>
            <person name="Larsson K.H."/>
            <person name="Matsuura K."/>
            <person name="Barry K."/>
            <person name="Labutti K."/>
            <person name="Kuo R."/>
            <person name="Ohm R.A."/>
            <person name="Bhattacharya S.S."/>
            <person name="Shirouzu T."/>
            <person name="Yoshinaga Y."/>
            <person name="Martin F.M."/>
            <person name="Grigoriev I.V."/>
            <person name="Hibbett D.S."/>
        </authorList>
    </citation>
    <scope>NUCLEOTIDE SEQUENCE [LARGE SCALE GENOMIC DNA]</scope>
    <source>
        <strain evidence="2 3">HHB14362 ss-1</strain>
    </source>
</reference>
<feature type="transmembrane region" description="Helical" evidence="1">
    <location>
        <begin position="20"/>
        <end position="44"/>
    </location>
</feature>
<evidence type="ECO:0000313" key="3">
    <source>
        <dbReference type="Proteomes" id="UP000076761"/>
    </source>
</evidence>
<proteinExistence type="predicted"/>
<protein>
    <submittedName>
        <fullName evidence="2">Uncharacterized protein</fullName>
    </submittedName>
</protein>
<dbReference type="InterPro" id="IPR029044">
    <property type="entry name" value="Nucleotide-diphossugar_trans"/>
</dbReference>
<accession>A0A165U683</accession>
<keyword evidence="1" id="KW-0472">Membrane</keyword>
<keyword evidence="3" id="KW-1185">Reference proteome</keyword>
<evidence type="ECO:0000313" key="2">
    <source>
        <dbReference type="EMBL" id="KZT27705.1"/>
    </source>
</evidence>
<name>A0A165U683_9AGAM</name>
<sequence>MFLNNRVPQTSQKGTRAPSLGLGALVCALVCGIVAAFASMSGYWRSSGRSADRTLREWDIPANLPISYLQDVSHYENYTRLMRPASGRADTTAVILNWSRFPNVVLIASLLCKPVLDGVISQIFVWNNSPNPVTIKDFASSGCSPEKLKIYNSPSNILFQARFMACAQSSTPYCFTQDDDYLIRPEIIQALRRRMTDLDHAKAVHLLPPHEHLSSQLREIHSADGRLHTSFAWLGHGTIFSRSNAEEFLELLHRLNFSFEEMTMADNYFSILRNEVPEIWFDQGIELGGGQPFTAGTDGDSRNRRHITKAAQYLDGILNCDTWPCISSASGDRRIPYISVAKSPIASSTSSVTKAACAVVTCILETNIRLLLSQSLHTVDSAQAMLSIEEKNVELIGVDGKEHYLSHPPSSAVDGQPHTSFVSAENARMGDFIHLDLLDAVTPETRALDMAFLVDIGTEQILRDCAFASSTDGIHWTLSEVEVQCFDSSVEHEHRFLRECYAPVQVRGGSNTGIRHVRASYQGSMDEKWHIHEVWVRGVSI</sequence>
<keyword evidence="1" id="KW-1133">Transmembrane helix</keyword>
<dbReference type="EMBL" id="KV425561">
    <property type="protein sequence ID" value="KZT27705.1"/>
    <property type="molecule type" value="Genomic_DNA"/>
</dbReference>
<dbReference type="SUPFAM" id="SSF53448">
    <property type="entry name" value="Nucleotide-diphospho-sugar transferases"/>
    <property type="match status" value="1"/>
</dbReference>
<dbReference type="InParanoid" id="A0A165U683"/>
<dbReference type="Proteomes" id="UP000076761">
    <property type="component" value="Unassembled WGS sequence"/>
</dbReference>
<dbReference type="OrthoDB" id="1684102at2759"/>
<keyword evidence="1" id="KW-0812">Transmembrane</keyword>